<protein>
    <recommendedName>
        <fullName evidence="2">Deubiquitinating enzyme MINDY-3/4 conserved domain-containing protein</fullName>
    </recommendedName>
</protein>
<accession>A0A146KCL9</accession>
<comment type="similarity">
    <text evidence="1">Belongs to the MINDY deubiquitinase family. FAM188 subfamily.</text>
</comment>
<dbReference type="GO" id="GO:0006508">
    <property type="term" value="P:proteolysis"/>
    <property type="evidence" value="ECO:0007669"/>
    <property type="project" value="UniProtKB-KW"/>
</dbReference>
<dbReference type="EMBL" id="GDID01002093">
    <property type="protein sequence ID" value="JAP94513.1"/>
    <property type="molecule type" value="Transcribed_RNA"/>
</dbReference>
<dbReference type="SMART" id="SM01174">
    <property type="entry name" value="DUF4205"/>
    <property type="match status" value="1"/>
</dbReference>
<dbReference type="GO" id="GO:0071108">
    <property type="term" value="P:protein K48-linked deubiquitination"/>
    <property type="evidence" value="ECO:0007669"/>
    <property type="project" value="InterPro"/>
</dbReference>
<evidence type="ECO:0000259" key="2">
    <source>
        <dbReference type="SMART" id="SM01174"/>
    </source>
</evidence>
<organism evidence="3">
    <name type="scientific">Trepomonas sp. PC1</name>
    <dbReference type="NCBI Taxonomy" id="1076344"/>
    <lineage>
        <taxon>Eukaryota</taxon>
        <taxon>Metamonada</taxon>
        <taxon>Diplomonadida</taxon>
        <taxon>Hexamitidae</taxon>
        <taxon>Hexamitinae</taxon>
        <taxon>Trepomonas</taxon>
    </lineage>
</organism>
<dbReference type="GO" id="GO:1990380">
    <property type="term" value="F:K48-linked deubiquitinase activity"/>
    <property type="evidence" value="ECO:0007669"/>
    <property type="project" value="InterPro"/>
</dbReference>
<gene>
    <name evidence="3" type="ORF">TPC1_12808</name>
</gene>
<reference evidence="3" key="1">
    <citation type="submission" date="2015-07" db="EMBL/GenBank/DDBJ databases">
        <title>Adaptation to a free-living lifestyle via gene acquisitions in the diplomonad Trepomonas sp. PC1.</title>
        <authorList>
            <person name="Xu F."/>
            <person name="Jerlstrom-Hultqvist J."/>
            <person name="Kolisko M."/>
            <person name="Simpson A.G.B."/>
            <person name="Roger A.J."/>
            <person name="Svard S.G."/>
            <person name="Andersson J.O."/>
        </authorList>
    </citation>
    <scope>NUCLEOTIDE SEQUENCE</scope>
    <source>
        <strain evidence="3">PC1</strain>
    </source>
</reference>
<dbReference type="PANTHER" id="PTHR12473">
    <property type="entry name" value="UBIQUITIN CARBOXYL-TERMINAL HYDROLASE MINDY-4-RELATED"/>
    <property type="match status" value="1"/>
</dbReference>
<proteinExistence type="inferred from homology"/>
<dbReference type="PANTHER" id="PTHR12473:SF8">
    <property type="entry name" value="UBIQUITIN CARBOXYL-TERMINAL HYDROLASE MINDY-4-RELATED"/>
    <property type="match status" value="1"/>
</dbReference>
<name>A0A146KCL9_9EUKA</name>
<evidence type="ECO:0000256" key="1">
    <source>
        <dbReference type="ARBA" id="ARBA00011074"/>
    </source>
</evidence>
<sequence length="265" mass="30601">FKSAALSAIFDTFQTINSERAVFILPECFSEMNELNRIVEEVGKFQAKFYTFEELAKLFESEEFDRFCFSKKASAFVPACVFSFILSRGIQEIRNDFDDEKGTLFANQNNCSQELVNLMISGKAVMNVHDRVMKVGGMDLKGIEKQGDIGFVSIYEAYNDFRVGHFYKKPQYPAWVCYNEAHFTCLFGEPDILDSVLSGPIERFKESYCQGLTKFIYFDGLHDQKVLYKINVKYDGQKYVKKEYESYVENLISTLIPGIEFDWNG</sequence>
<dbReference type="InterPro" id="IPR039785">
    <property type="entry name" value="MINY3/4"/>
</dbReference>
<feature type="domain" description="Deubiquitinating enzyme MINDY-3/4 conserved" evidence="2">
    <location>
        <begin position="6"/>
        <end position="265"/>
    </location>
</feature>
<dbReference type="GO" id="GO:0004843">
    <property type="term" value="F:cysteine-type deubiquitinase activity"/>
    <property type="evidence" value="ECO:0007669"/>
    <property type="project" value="UniProtKB-EC"/>
</dbReference>
<feature type="non-terminal residue" evidence="3">
    <location>
        <position position="265"/>
    </location>
</feature>
<dbReference type="Pfam" id="PF13898">
    <property type="entry name" value="MINDY-3_4_CD"/>
    <property type="match status" value="1"/>
</dbReference>
<dbReference type="InterPro" id="IPR025257">
    <property type="entry name" value="MINDY-3/4_CD"/>
</dbReference>
<evidence type="ECO:0000313" key="3">
    <source>
        <dbReference type="EMBL" id="JAP94513.1"/>
    </source>
</evidence>
<dbReference type="AlphaFoldDB" id="A0A146KCL9"/>
<feature type="non-terminal residue" evidence="3">
    <location>
        <position position="1"/>
    </location>
</feature>